<dbReference type="Proteomes" id="UP000250235">
    <property type="component" value="Unassembled WGS sequence"/>
</dbReference>
<feature type="region of interest" description="Disordered" evidence="1">
    <location>
        <begin position="21"/>
        <end position="78"/>
    </location>
</feature>
<sequence length="78" mass="8219">MTSSLIANAFQVNFDSVLTFPEEGVGGVSNSRGPQPPEYRSRPGSGGGSRSESSRKRGGGYRGGGSTSSRGFRYWLGE</sequence>
<evidence type="ECO:0000313" key="2">
    <source>
        <dbReference type="EMBL" id="KZV44120.1"/>
    </source>
</evidence>
<protein>
    <submittedName>
        <fullName evidence="2">Uncharacterized protein</fullName>
    </submittedName>
</protein>
<dbReference type="EMBL" id="KQ997538">
    <property type="protein sequence ID" value="KZV44120.1"/>
    <property type="molecule type" value="Genomic_DNA"/>
</dbReference>
<dbReference type="AlphaFoldDB" id="A0A2Z7CAS3"/>
<evidence type="ECO:0000313" key="3">
    <source>
        <dbReference type="Proteomes" id="UP000250235"/>
    </source>
</evidence>
<accession>A0A2Z7CAS3</accession>
<evidence type="ECO:0000256" key="1">
    <source>
        <dbReference type="SAM" id="MobiDB-lite"/>
    </source>
</evidence>
<proteinExistence type="predicted"/>
<organism evidence="2 3">
    <name type="scientific">Dorcoceras hygrometricum</name>
    <dbReference type="NCBI Taxonomy" id="472368"/>
    <lineage>
        <taxon>Eukaryota</taxon>
        <taxon>Viridiplantae</taxon>
        <taxon>Streptophyta</taxon>
        <taxon>Embryophyta</taxon>
        <taxon>Tracheophyta</taxon>
        <taxon>Spermatophyta</taxon>
        <taxon>Magnoliopsida</taxon>
        <taxon>eudicotyledons</taxon>
        <taxon>Gunneridae</taxon>
        <taxon>Pentapetalae</taxon>
        <taxon>asterids</taxon>
        <taxon>lamiids</taxon>
        <taxon>Lamiales</taxon>
        <taxon>Gesneriaceae</taxon>
        <taxon>Didymocarpoideae</taxon>
        <taxon>Trichosporeae</taxon>
        <taxon>Loxocarpinae</taxon>
        <taxon>Dorcoceras</taxon>
    </lineage>
</organism>
<gene>
    <name evidence="2" type="ORF">F511_15219</name>
</gene>
<feature type="compositionally biased region" description="Low complexity" evidence="1">
    <location>
        <begin position="67"/>
        <end position="78"/>
    </location>
</feature>
<keyword evidence="3" id="KW-1185">Reference proteome</keyword>
<name>A0A2Z7CAS3_9LAMI</name>
<reference evidence="2 3" key="1">
    <citation type="journal article" date="2015" name="Proc. Natl. Acad. Sci. U.S.A.">
        <title>The resurrection genome of Boea hygrometrica: A blueprint for survival of dehydration.</title>
        <authorList>
            <person name="Xiao L."/>
            <person name="Yang G."/>
            <person name="Zhang L."/>
            <person name="Yang X."/>
            <person name="Zhao S."/>
            <person name="Ji Z."/>
            <person name="Zhou Q."/>
            <person name="Hu M."/>
            <person name="Wang Y."/>
            <person name="Chen M."/>
            <person name="Xu Y."/>
            <person name="Jin H."/>
            <person name="Xiao X."/>
            <person name="Hu G."/>
            <person name="Bao F."/>
            <person name="Hu Y."/>
            <person name="Wan P."/>
            <person name="Li L."/>
            <person name="Deng X."/>
            <person name="Kuang T."/>
            <person name="Xiang C."/>
            <person name="Zhu J.K."/>
            <person name="Oliver M.J."/>
            <person name="He Y."/>
        </authorList>
    </citation>
    <scope>NUCLEOTIDE SEQUENCE [LARGE SCALE GENOMIC DNA]</scope>
    <source>
        <strain evidence="3">cv. XS01</strain>
    </source>
</reference>